<feature type="transmembrane region" description="Helical" evidence="5">
    <location>
        <begin position="60"/>
        <end position="83"/>
    </location>
</feature>
<organism evidence="7 8">
    <name type="scientific">Actinocorallia herbida</name>
    <dbReference type="NCBI Taxonomy" id="58109"/>
    <lineage>
        <taxon>Bacteria</taxon>
        <taxon>Bacillati</taxon>
        <taxon>Actinomycetota</taxon>
        <taxon>Actinomycetes</taxon>
        <taxon>Streptosporangiales</taxon>
        <taxon>Thermomonosporaceae</taxon>
        <taxon>Actinocorallia</taxon>
    </lineage>
</organism>
<dbReference type="InterPro" id="IPR020846">
    <property type="entry name" value="MFS_dom"/>
</dbReference>
<keyword evidence="3 5" id="KW-1133">Transmembrane helix</keyword>
<feature type="domain" description="Major facilitator superfamily (MFS) profile" evidence="6">
    <location>
        <begin position="26"/>
        <end position="425"/>
    </location>
</feature>
<dbReference type="PROSITE" id="PS00872">
    <property type="entry name" value="NA_GALACTOSIDE_SYMP"/>
    <property type="match status" value="1"/>
</dbReference>
<feature type="transmembrane region" description="Helical" evidence="5">
    <location>
        <begin position="95"/>
        <end position="114"/>
    </location>
</feature>
<feature type="transmembrane region" description="Helical" evidence="5">
    <location>
        <begin position="401"/>
        <end position="419"/>
    </location>
</feature>
<dbReference type="SUPFAM" id="SSF103473">
    <property type="entry name" value="MFS general substrate transporter"/>
    <property type="match status" value="1"/>
</dbReference>
<dbReference type="InterPro" id="IPR005829">
    <property type="entry name" value="Sugar_transporter_CS"/>
</dbReference>
<dbReference type="PROSITE" id="PS00216">
    <property type="entry name" value="SUGAR_TRANSPORT_1"/>
    <property type="match status" value="1"/>
</dbReference>
<feature type="transmembrane region" description="Helical" evidence="5">
    <location>
        <begin position="330"/>
        <end position="356"/>
    </location>
</feature>
<dbReference type="AlphaFoldDB" id="A0A3N1CVN5"/>
<feature type="transmembrane region" description="Helical" evidence="5">
    <location>
        <begin position="272"/>
        <end position="293"/>
    </location>
</feature>
<evidence type="ECO:0000256" key="3">
    <source>
        <dbReference type="ARBA" id="ARBA00022989"/>
    </source>
</evidence>
<proteinExistence type="predicted"/>
<feature type="transmembrane region" description="Helical" evidence="5">
    <location>
        <begin position="368"/>
        <end position="389"/>
    </location>
</feature>
<dbReference type="Proteomes" id="UP000272400">
    <property type="component" value="Unassembled WGS sequence"/>
</dbReference>
<feature type="transmembrane region" description="Helical" evidence="5">
    <location>
        <begin position="181"/>
        <end position="200"/>
    </location>
</feature>
<dbReference type="PANTHER" id="PTHR23528:SF1">
    <property type="entry name" value="MAJOR FACILITATOR SUPERFAMILY (MFS) PROFILE DOMAIN-CONTAINING PROTEIN"/>
    <property type="match status" value="1"/>
</dbReference>
<dbReference type="PANTHER" id="PTHR23528">
    <property type="match status" value="1"/>
</dbReference>
<dbReference type="Gene3D" id="1.20.1250.20">
    <property type="entry name" value="MFS general substrate transporter like domains"/>
    <property type="match status" value="2"/>
</dbReference>
<comment type="subcellular location">
    <subcellularLocation>
        <location evidence="1">Cell membrane</location>
        <topology evidence="1">Multi-pass membrane protein</topology>
    </subcellularLocation>
</comment>
<keyword evidence="4 5" id="KW-0472">Membrane</keyword>
<feature type="transmembrane region" description="Helical" evidence="5">
    <location>
        <begin position="21"/>
        <end position="48"/>
    </location>
</feature>
<sequence>MSVRSSAETVASSSGPGKAGAAFVGPLVLAQFGVYLAFITPLAISLSIRVAQIAPGKVEYLGYITGSGALVTVLAGPLLGALSDRTRCRFGRRRPFVVGGAAVGVAGLVVMALAPGVGVLGLGWVLAALGWQQALTKLVVVQADLLPPAQRGRVAGLGGFATMAAPFVGVSLANAVKGDPLPLLVLPGVIGAAAVLLFALMCGEPDSRGLPAPPPLTAGAVFRSYLWDCRRHRDFTLVWLGRFAFYFGLTLVTTFTAFFFAARLAVPVPEAAGTLAALAGAGAAATAAGSLGGGFLSDRLGRRRVFVLLSGTLYAAGAATMALSTGLAPLVTGSLICAFGLGLFSAVDQALALDVLPERATDAGRYTAILQFATSIPHSAAPAAAPLLLNLAVDGTAKNYTLLYLVAGAATLIGGLIALRVRSAR</sequence>
<dbReference type="Pfam" id="PF07690">
    <property type="entry name" value="MFS_1"/>
    <property type="match status" value="1"/>
</dbReference>
<reference evidence="7 8" key="1">
    <citation type="submission" date="2018-11" db="EMBL/GenBank/DDBJ databases">
        <title>Sequencing the genomes of 1000 actinobacteria strains.</title>
        <authorList>
            <person name="Klenk H.-P."/>
        </authorList>
    </citation>
    <scope>NUCLEOTIDE SEQUENCE [LARGE SCALE GENOMIC DNA]</scope>
    <source>
        <strain evidence="7 8">DSM 44254</strain>
    </source>
</reference>
<dbReference type="InterPro" id="IPR018043">
    <property type="entry name" value="Na/Gal_symport_CS"/>
</dbReference>
<dbReference type="PROSITE" id="PS50850">
    <property type="entry name" value="MFS"/>
    <property type="match status" value="1"/>
</dbReference>
<feature type="transmembrane region" description="Helical" evidence="5">
    <location>
        <begin position="305"/>
        <end position="324"/>
    </location>
</feature>
<evidence type="ECO:0000313" key="7">
    <source>
        <dbReference type="EMBL" id="ROO85336.1"/>
    </source>
</evidence>
<evidence type="ECO:0000256" key="2">
    <source>
        <dbReference type="ARBA" id="ARBA00022692"/>
    </source>
</evidence>
<dbReference type="EMBL" id="RJKE01000001">
    <property type="protein sequence ID" value="ROO85336.1"/>
    <property type="molecule type" value="Genomic_DNA"/>
</dbReference>
<keyword evidence="2 5" id="KW-0812">Transmembrane</keyword>
<comment type="caution">
    <text evidence="7">The sequence shown here is derived from an EMBL/GenBank/DDBJ whole genome shotgun (WGS) entry which is preliminary data.</text>
</comment>
<name>A0A3N1CVN5_9ACTN</name>
<evidence type="ECO:0000259" key="6">
    <source>
        <dbReference type="PROSITE" id="PS50850"/>
    </source>
</evidence>
<dbReference type="RefSeq" id="WP_211359713.1">
    <property type="nucleotide sequence ID" value="NZ_RJKE01000001.1"/>
</dbReference>
<keyword evidence="8" id="KW-1185">Reference proteome</keyword>
<protein>
    <submittedName>
        <fullName evidence="7">MFS-type transporter involved in bile tolerance (Atg22 family)</fullName>
    </submittedName>
</protein>
<evidence type="ECO:0000256" key="5">
    <source>
        <dbReference type="SAM" id="Phobius"/>
    </source>
</evidence>
<feature type="transmembrane region" description="Helical" evidence="5">
    <location>
        <begin position="152"/>
        <end position="175"/>
    </location>
</feature>
<dbReference type="GO" id="GO:0006814">
    <property type="term" value="P:sodium ion transport"/>
    <property type="evidence" value="ECO:0007669"/>
    <property type="project" value="InterPro"/>
</dbReference>
<feature type="transmembrane region" description="Helical" evidence="5">
    <location>
        <begin position="243"/>
        <end position="266"/>
    </location>
</feature>
<dbReference type="GO" id="GO:0022857">
    <property type="term" value="F:transmembrane transporter activity"/>
    <property type="evidence" value="ECO:0007669"/>
    <property type="project" value="InterPro"/>
</dbReference>
<accession>A0A3N1CVN5</accession>
<evidence type="ECO:0000313" key="8">
    <source>
        <dbReference type="Proteomes" id="UP000272400"/>
    </source>
</evidence>
<dbReference type="GO" id="GO:0005886">
    <property type="term" value="C:plasma membrane"/>
    <property type="evidence" value="ECO:0007669"/>
    <property type="project" value="UniProtKB-SubCell"/>
</dbReference>
<feature type="transmembrane region" description="Helical" evidence="5">
    <location>
        <begin position="120"/>
        <end position="140"/>
    </location>
</feature>
<dbReference type="InterPro" id="IPR036259">
    <property type="entry name" value="MFS_trans_sf"/>
</dbReference>
<gene>
    <name evidence="7" type="ORF">EDD29_2879</name>
</gene>
<evidence type="ECO:0000256" key="1">
    <source>
        <dbReference type="ARBA" id="ARBA00004651"/>
    </source>
</evidence>
<evidence type="ECO:0000256" key="4">
    <source>
        <dbReference type="ARBA" id="ARBA00023136"/>
    </source>
</evidence>
<dbReference type="InterPro" id="IPR011701">
    <property type="entry name" value="MFS"/>
</dbReference>